<dbReference type="InterPro" id="IPR018503">
    <property type="entry name" value="Tetraspanin_CS"/>
</dbReference>
<evidence type="ECO:0000313" key="7">
    <source>
        <dbReference type="EMBL" id="PNF14920.1"/>
    </source>
</evidence>
<accession>A0A2J7PF06</accession>
<evidence type="ECO:0000313" key="8">
    <source>
        <dbReference type="Proteomes" id="UP000235965"/>
    </source>
</evidence>
<dbReference type="InterPro" id="IPR008952">
    <property type="entry name" value="Tetraspanin_EC2_sf"/>
</dbReference>
<name>A0A2J7PF06_9NEOP</name>
<proteinExistence type="inferred from homology"/>
<sequence>MKDYNRLHGRRRYQEMPYDCGTSLAKYLLCLFNFVFFVAGAVVLGVGIWIASDKHSFIAFTRLIENEELRTQFQQITQPTVIEQAAYILIAAGAFMFLVSFLGYCGALRESRCLLTCYGVFLLIILLMEITAGGLAAAYRNEAERETQAFLKSSVNKYYAAKEKDAVTLMWDYIMASMKCCGVENYEDFRESKKWTEGNKSIPDACCILEGDVAKFQPKYKDCPYKPSDSNSYWKKGCYNTFVELVMENINIAIGIGIGLGLIQLLGIILAFCLCKSINGYIK</sequence>
<dbReference type="AlphaFoldDB" id="A0A2J7PF06"/>
<dbReference type="SUPFAM" id="SSF48652">
    <property type="entry name" value="Tetraspanin"/>
    <property type="match status" value="1"/>
</dbReference>
<evidence type="ECO:0000256" key="4">
    <source>
        <dbReference type="ARBA" id="ARBA00022989"/>
    </source>
</evidence>
<dbReference type="STRING" id="105785.A0A2J7PF06"/>
<feature type="transmembrane region" description="Helical" evidence="6">
    <location>
        <begin position="117"/>
        <end position="139"/>
    </location>
</feature>
<keyword evidence="3 6" id="KW-0812">Transmembrane</keyword>
<keyword evidence="8" id="KW-1185">Reference proteome</keyword>
<feature type="transmembrane region" description="Helical" evidence="6">
    <location>
        <begin position="27"/>
        <end position="51"/>
    </location>
</feature>
<dbReference type="InterPro" id="IPR000301">
    <property type="entry name" value="Tetraspanin_animals"/>
</dbReference>
<evidence type="ECO:0000256" key="1">
    <source>
        <dbReference type="ARBA" id="ARBA00004141"/>
    </source>
</evidence>
<dbReference type="InterPro" id="IPR018499">
    <property type="entry name" value="Tetraspanin/Peripherin"/>
</dbReference>
<evidence type="ECO:0000256" key="2">
    <source>
        <dbReference type="ARBA" id="ARBA00006840"/>
    </source>
</evidence>
<dbReference type="PROSITE" id="PS00421">
    <property type="entry name" value="TM4_1"/>
    <property type="match status" value="1"/>
</dbReference>
<comment type="caution">
    <text evidence="7">The sequence shown here is derived from an EMBL/GenBank/DDBJ whole genome shotgun (WGS) entry which is preliminary data.</text>
</comment>
<dbReference type="PRINTS" id="PR00259">
    <property type="entry name" value="TMFOUR"/>
</dbReference>
<dbReference type="Proteomes" id="UP000235965">
    <property type="component" value="Unassembled WGS sequence"/>
</dbReference>
<dbReference type="OrthoDB" id="6134317at2759"/>
<dbReference type="Pfam" id="PF00335">
    <property type="entry name" value="Tetraspanin"/>
    <property type="match status" value="1"/>
</dbReference>
<dbReference type="InParanoid" id="A0A2J7PF06"/>
<dbReference type="Gene3D" id="1.10.1450.10">
    <property type="entry name" value="Tetraspanin"/>
    <property type="match status" value="1"/>
</dbReference>
<gene>
    <name evidence="7" type="ORF">B7P43_G04315</name>
</gene>
<dbReference type="PANTHER" id="PTHR19282">
    <property type="entry name" value="TETRASPANIN"/>
    <property type="match status" value="1"/>
</dbReference>
<evidence type="ECO:0000256" key="6">
    <source>
        <dbReference type="RuleBase" id="RU361218"/>
    </source>
</evidence>
<dbReference type="CDD" id="cd03156">
    <property type="entry name" value="uroplakin_I_like_LEL"/>
    <property type="match status" value="1"/>
</dbReference>
<dbReference type="EMBL" id="NEVH01026086">
    <property type="protein sequence ID" value="PNF14920.1"/>
    <property type="molecule type" value="Genomic_DNA"/>
</dbReference>
<evidence type="ECO:0000256" key="3">
    <source>
        <dbReference type="ARBA" id="ARBA00022692"/>
    </source>
</evidence>
<comment type="subcellular location">
    <subcellularLocation>
        <location evidence="1 6">Membrane</location>
        <topology evidence="1 6">Multi-pass membrane protein</topology>
    </subcellularLocation>
</comment>
<keyword evidence="4 6" id="KW-1133">Transmembrane helix</keyword>
<dbReference type="FunCoup" id="A0A2J7PF06">
    <property type="interactions" value="196"/>
</dbReference>
<dbReference type="GO" id="GO:0005886">
    <property type="term" value="C:plasma membrane"/>
    <property type="evidence" value="ECO:0007669"/>
    <property type="project" value="TreeGrafter"/>
</dbReference>
<reference evidence="7 8" key="1">
    <citation type="submission" date="2017-12" db="EMBL/GenBank/DDBJ databases">
        <title>Hemimetabolous genomes reveal molecular basis of termite eusociality.</title>
        <authorList>
            <person name="Harrison M.C."/>
            <person name="Jongepier E."/>
            <person name="Robertson H.M."/>
            <person name="Arning N."/>
            <person name="Bitard-Feildel T."/>
            <person name="Chao H."/>
            <person name="Childers C.P."/>
            <person name="Dinh H."/>
            <person name="Doddapaneni H."/>
            <person name="Dugan S."/>
            <person name="Gowin J."/>
            <person name="Greiner C."/>
            <person name="Han Y."/>
            <person name="Hu H."/>
            <person name="Hughes D.S.T."/>
            <person name="Huylmans A.-K."/>
            <person name="Kemena C."/>
            <person name="Kremer L.P.M."/>
            <person name="Lee S.L."/>
            <person name="Lopez-Ezquerra A."/>
            <person name="Mallet L."/>
            <person name="Monroy-Kuhn J.M."/>
            <person name="Moser A."/>
            <person name="Murali S.C."/>
            <person name="Muzny D.M."/>
            <person name="Otani S."/>
            <person name="Piulachs M.-D."/>
            <person name="Poelchau M."/>
            <person name="Qu J."/>
            <person name="Schaub F."/>
            <person name="Wada-Katsumata A."/>
            <person name="Worley K.C."/>
            <person name="Xie Q."/>
            <person name="Ylla G."/>
            <person name="Poulsen M."/>
            <person name="Gibbs R.A."/>
            <person name="Schal C."/>
            <person name="Richards S."/>
            <person name="Belles X."/>
            <person name="Korb J."/>
            <person name="Bornberg-Bauer E."/>
        </authorList>
    </citation>
    <scope>NUCLEOTIDE SEQUENCE [LARGE SCALE GENOMIC DNA]</scope>
    <source>
        <tissue evidence="7">Whole body</tissue>
    </source>
</reference>
<feature type="transmembrane region" description="Helical" evidence="6">
    <location>
        <begin position="252"/>
        <end position="275"/>
    </location>
</feature>
<feature type="transmembrane region" description="Helical" evidence="6">
    <location>
        <begin position="85"/>
        <end position="105"/>
    </location>
</feature>
<evidence type="ECO:0000256" key="5">
    <source>
        <dbReference type="ARBA" id="ARBA00023136"/>
    </source>
</evidence>
<organism evidence="7 8">
    <name type="scientific">Cryptotermes secundus</name>
    <dbReference type="NCBI Taxonomy" id="105785"/>
    <lineage>
        <taxon>Eukaryota</taxon>
        <taxon>Metazoa</taxon>
        <taxon>Ecdysozoa</taxon>
        <taxon>Arthropoda</taxon>
        <taxon>Hexapoda</taxon>
        <taxon>Insecta</taxon>
        <taxon>Pterygota</taxon>
        <taxon>Neoptera</taxon>
        <taxon>Polyneoptera</taxon>
        <taxon>Dictyoptera</taxon>
        <taxon>Blattodea</taxon>
        <taxon>Blattoidea</taxon>
        <taxon>Termitoidae</taxon>
        <taxon>Kalotermitidae</taxon>
        <taxon>Cryptotermitinae</taxon>
        <taxon>Cryptotermes</taxon>
    </lineage>
</organism>
<protein>
    <recommendedName>
        <fullName evidence="6">Tetraspanin</fullName>
    </recommendedName>
</protein>
<dbReference type="PANTHER" id="PTHR19282:SF552">
    <property type="entry name" value="TETRASPANIN"/>
    <property type="match status" value="1"/>
</dbReference>
<comment type="similarity">
    <text evidence="2 6">Belongs to the tetraspanin (TM4SF) family.</text>
</comment>
<keyword evidence="5 6" id="KW-0472">Membrane</keyword>
<dbReference type="PIRSF" id="PIRSF002419">
    <property type="entry name" value="Tetraspanin"/>
    <property type="match status" value="1"/>
</dbReference>